<dbReference type="InterPro" id="IPR012337">
    <property type="entry name" value="RNaseH-like_sf"/>
</dbReference>
<dbReference type="RefSeq" id="XP_004499925.1">
    <property type="nucleotide sequence ID" value="XM_004499868.1"/>
</dbReference>
<dbReference type="eggNOG" id="ENOG502RJJK">
    <property type="taxonomic scope" value="Eukaryota"/>
</dbReference>
<protein>
    <submittedName>
        <fullName evidence="4">Uncharacterized protein LOC101501382</fullName>
    </submittedName>
</protein>
<dbReference type="Proteomes" id="UP000087171">
    <property type="component" value="Chromosome Ca5"/>
</dbReference>
<dbReference type="InterPro" id="IPR007021">
    <property type="entry name" value="DUF659"/>
</dbReference>
<evidence type="ECO:0000313" key="3">
    <source>
        <dbReference type="Proteomes" id="UP000087171"/>
    </source>
</evidence>
<dbReference type="OrthoDB" id="1937290at2759"/>
<sequence length="438" mass="49572">MVFGKKRIYEILSSDSDSDQNSTSDEEIPQSLPQPQVKNSSTKSHSTNETTKPPLAQEVIYTGKNCGIQRCATLLNDRETYEIIRKKVQEVEESGATPSLKCSTLRKKEKGVCSKSLEEAFQLLGRDDVDMNVMKGLCANGIPFNVLKNPQFVEIVMAINNGPKGYKPPSFDKARTVLLDECKRHVDKDLAPIKDTWFHQGVSIVSDGWSNVKHMPLINLLTVNSRATMFLYADDFFGVEKTGVAIAEYLIKAIEEIEQYNVLQVVTDNAANCKAAGKEIQKVLAMYRANSKLELLKVAKTRFASHYILLKRLLVCREALATTIVLNSWKEWIKQGDENTRKIGALVAETIGSDFFWEEVEHVVKITKPIYHLINFADGEGQKMGEFYEKMDSMLGEIQEIMKTNKYANCYSEMETIVIARWTKMNYTIHCLGFFINT</sequence>
<accession>A0A1S2Y7Q0</accession>
<dbReference type="STRING" id="3827.A0A1S2Y7Q0"/>
<dbReference type="PaxDb" id="3827-XP_004499925.1"/>
<name>A0A1S2Y7Q0_CICAR</name>
<feature type="region of interest" description="Disordered" evidence="1">
    <location>
        <begin position="13"/>
        <end position="54"/>
    </location>
</feature>
<organism evidence="3 4">
    <name type="scientific">Cicer arietinum</name>
    <name type="common">Chickpea</name>
    <name type="synonym">Garbanzo</name>
    <dbReference type="NCBI Taxonomy" id="3827"/>
    <lineage>
        <taxon>Eukaryota</taxon>
        <taxon>Viridiplantae</taxon>
        <taxon>Streptophyta</taxon>
        <taxon>Embryophyta</taxon>
        <taxon>Tracheophyta</taxon>
        <taxon>Spermatophyta</taxon>
        <taxon>Magnoliopsida</taxon>
        <taxon>eudicotyledons</taxon>
        <taxon>Gunneridae</taxon>
        <taxon>Pentapetalae</taxon>
        <taxon>rosids</taxon>
        <taxon>fabids</taxon>
        <taxon>Fabales</taxon>
        <taxon>Fabaceae</taxon>
        <taxon>Papilionoideae</taxon>
        <taxon>50 kb inversion clade</taxon>
        <taxon>NPAAA clade</taxon>
        <taxon>Hologalegina</taxon>
        <taxon>IRL clade</taxon>
        <taxon>Cicereae</taxon>
        <taxon>Cicer</taxon>
    </lineage>
</organism>
<dbReference type="GeneID" id="101501382"/>
<reference evidence="3" key="1">
    <citation type="journal article" date="2013" name="Nat. Biotechnol.">
        <title>Draft genome sequence of chickpea (Cicer arietinum) provides a resource for trait improvement.</title>
        <authorList>
            <person name="Varshney R.K."/>
            <person name="Song C."/>
            <person name="Saxena R.K."/>
            <person name="Azam S."/>
            <person name="Yu S."/>
            <person name="Sharpe A.G."/>
            <person name="Cannon S."/>
            <person name="Baek J."/>
            <person name="Rosen B.D."/>
            <person name="Tar'an B."/>
            <person name="Millan T."/>
            <person name="Zhang X."/>
            <person name="Ramsay L.D."/>
            <person name="Iwata A."/>
            <person name="Wang Y."/>
            <person name="Nelson W."/>
            <person name="Farmer A.D."/>
            <person name="Gaur P.M."/>
            <person name="Soderlund C."/>
            <person name="Penmetsa R.V."/>
            <person name="Xu C."/>
            <person name="Bharti A.K."/>
            <person name="He W."/>
            <person name="Winter P."/>
            <person name="Zhao S."/>
            <person name="Hane J.K."/>
            <person name="Carrasquilla-Garcia N."/>
            <person name="Condie J.A."/>
            <person name="Upadhyaya H.D."/>
            <person name="Luo M.C."/>
            <person name="Thudi M."/>
            <person name="Gowda C.L."/>
            <person name="Singh N.P."/>
            <person name="Lichtenzveig J."/>
            <person name="Gali K.K."/>
            <person name="Rubio J."/>
            <person name="Nadarajan N."/>
            <person name="Dolezel J."/>
            <person name="Bansal K.C."/>
            <person name="Xu X."/>
            <person name="Edwards D."/>
            <person name="Zhang G."/>
            <person name="Kahl G."/>
            <person name="Gil J."/>
            <person name="Singh K.B."/>
            <person name="Datta S.K."/>
            <person name="Jackson S.A."/>
            <person name="Wang J."/>
            <person name="Cook D.R."/>
        </authorList>
    </citation>
    <scope>NUCLEOTIDE SEQUENCE [LARGE SCALE GENOMIC DNA]</scope>
    <source>
        <strain evidence="3">cv. CDC Frontier</strain>
    </source>
</reference>
<feature type="compositionally biased region" description="Polar residues" evidence="1">
    <location>
        <begin position="31"/>
        <end position="51"/>
    </location>
</feature>
<evidence type="ECO:0000259" key="2">
    <source>
        <dbReference type="Pfam" id="PF04937"/>
    </source>
</evidence>
<gene>
    <name evidence="4" type="primary">LOC101501382</name>
</gene>
<feature type="domain" description="DUF659" evidence="2">
    <location>
        <begin position="169"/>
        <end position="282"/>
    </location>
</feature>
<proteinExistence type="predicted"/>
<evidence type="ECO:0000256" key="1">
    <source>
        <dbReference type="SAM" id="MobiDB-lite"/>
    </source>
</evidence>
<reference evidence="4" key="2">
    <citation type="submission" date="2025-08" db="UniProtKB">
        <authorList>
            <consortium name="RefSeq"/>
        </authorList>
    </citation>
    <scope>IDENTIFICATION</scope>
    <source>
        <tissue evidence="4">Etiolated seedlings</tissue>
    </source>
</reference>
<dbReference type="KEGG" id="cam:101501382"/>
<keyword evidence="3" id="KW-1185">Reference proteome</keyword>
<dbReference type="SUPFAM" id="SSF53098">
    <property type="entry name" value="Ribonuclease H-like"/>
    <property type="match status" value="1"/>
</dbReference>
<dbReference type="PANTHER" id="PTHR32166">
    <property type="entry name" value="OSJNBA0013A04.12 PROTEIN"/>
    <property type="match status" value="1"/>
</dbReference>
<evidence type="ECO:0000313" key="4">
    <source>
        <dbReference type="RefSeq" id="XP_004499925.1"/>
    </source>
</evidence>
<dbReference type="Pfam" id="PF04937">
    <property type="entry name" value="DUF659"/>
    <property type="match status" value="1"/>
</dbReference>
<dbReference type="PANTHER" id="PTHR32166:SF81">
    <property type="entry name" value="OS06G0658400 PROTEIN"/>
    <property type="match status" value="1"/>
</dbReference>
<feature type="compositionally biased region" description="Low complexity" evidence="1">
    <location>
        <begin position="13"/>
        <end position="23"/>
    </location>
</feature>
<dbReference type="AlphaFoldDB" id="A0A1S2Y7Q0"/>